<evidence type="ECO:0000313" key="2">
    <source>
        <dbReference type="EMBL" id="BAU81454.1"/>
    </source>
</evidence>
<dbReference type="Proteomes" id="UP000217676">
    <property type="component" value="Chromosome"/>
</dbReference>
<keyword evidence="3" id="KW-1185">Reference proteome</keyword>
<dbReference type="AlphaFoldDB" id="A0A160NU99"/>
<dbReference type="KEGG" id="slau:SLA_0499"/>
<gene>
    <name evidence="2" type="ORF">SLA_0499</name>
</gene>
<evidence type="ECO:0000256" key="1">
    <source>
        <dbReference type="SAM" id="MobiDB-lite"/>
    </source>
</evidence>
<feature type="compositionally biased region" description="Low complexity" evidence="1">
    <location>
        <begin position="11"/>
        <end position="28"/>
    </location>
</feature>
<name>A0A160NU99_STRLU</name>
<feature type="compositionally biased region" description="Pro residues" evidence="1">
    <location>
        <begin position="29"/>
        <end position="38"/>
    </location>
</feature>
<reference evidence="2 3" key="1">
    <citation type="journal article" date="2016" name="Genome Announc.">
        <title>Complete Genome Sequence of Thiostrepton-Producing Streptomyces laurentii ATCC 31255.</title>
        <authorList>
            <person name="Doi K."/>
            <person name="Fujino Y."/>
            <person name="Nagayoshi Y."/>
            <person name="Ohshima T."/>
            <person name="Ogata S."/>
        </authorList>
    </citation>
    <scope>NUCLEOTIDE SEQUENCE [LARGE SCALE GENOMIC DNA]</scope>
    <source>
        <strain evidence="2 3">ATCC 31255</strain>
    </source>
</reference>
<dbReference type="EMBL" id="AP017424">
    <property type="protein sequence ID" value="BAU81454.1"/>
    <property type="molecule type" value="Genomic_DNA"/>
</dbReference>
<feature type="region of interest" description="Disordered" evidence="1">
    <location>
        <begin position="1"/>
        <end position="60"/>
    </location>
</feature>
<proteinExistence type="predicted"/>
<feature type="compositionally biased region" description="Pro residues" evidence="1">
    <location>
        <begin position="1"/>
        <end position="10"/>
    </location>
</feature>
<feature type="compositionally biased region" description="Low complexity" evidence="1">
    <location>
        <begin position="39"/>
        <end position="50"/>
    </location>
</feature>
<organism evidence="2 3">
    <name type="scientific">Streptomyces laurentii</name>
    <dbReference type="NCBI Taxonomy" id="39478"/>
    <lineage>
        <taxon>Bacteria</taxon>
        <taxon>Bacillati</taxon>
        <taxon>Actinomycetota</taxon>
        <taxon>Actinomycetes</taxon>
        <taxon>Kitasatosporales</taxon>
        <taxon>Streptomycetaceae</taxon>
        <taxon>Streptomyces</taxon>
    </lineage>
</organism>
<sequence>MATPAPPPTASPAAPRSTCSAVSAGSPSPRDPAAPSPPAGRRAAGRAPSPEQAPHEPANIRTARTVLQAVVGLAVALPAIVTASGIPEALPWAVDNDGGAR</sequence>
<evidence type="ECO:0000313" key="3">
    <source>
        <dbReference type="Proteomes" id="UP000217676"/>
    </source>
</evidence>
<protein>
    <submittedName>
        <fullName evidence="2">Uncharacterized protein</fullName>
    </submittedName>
</protein>
<accession>A0A160NU99</accession>